<dbReference type="GO" id="GO:0051301">
    <property type="term" value="P:cell division"/>
    <property type="evidence" value="ECO:0007669"/>
    <property type="project" value="UniProtKB-KW"/>
</dbReference>
<dbReference type="AlphaFoldDB" id="A0A4Q2FD87"/>
<dbReference type="InterPro" id="IPR050206">
    <property type="entry name" value="FtsK/SpoIIIE/SftA"/>
</dbReference>
<organism evidence="6 7">
    <name type="scientific">Streptococcus oralis</name>
    <dbReference type="NCBI Taxonomy" id="1303"/>
    <lineage>
        <taxon>Bacteria</taxon>
        <taxon>Bacillati</taxon>
        <taxon>Bacillota</taxon>
        <taxon>Bacilli</taxon>
        <taxon>Lactobacillales</taxon>
        <taxon>Streptococcaceae</taxon>
        <taxon>Streptococcus</taxon>
    </lineage>
</organism>
<dbReference type="Pfam" id="PF01580">
    <property type="entry name" value="FtsK_SpoIIIE"/>
    <property type="match status" value="1"/>
</dbReference>
<name>A0A4Q2FD87_STROR</name>
<dbReference type="EMBL" id="QEWJ01000090">
    <property type="protein sequence ID" value="RXX18525.1"/>
    <property type="molecule type" value="Genomic_DNA"/>
</dbReference>
<evidence type="ECO:0000259" key="5">
    <source>
        <dbReference type="Pfam" id="PF01580"/>
    </source>
</evidence>
<dbReference type="InterPro" id="IPR027417">
    <property type="entry name" value="P-loop_NTPase"/>
</dbReference>
<keyword evidence="3" id="KW-0159">Chromosome partition</keyword>
<sequence>LLYRMGPDQCRMIMIDPKMLELSIYDGIPHLLAPVVTDPPKAIRALKWAVEQMEERYRMMASLGVRALKSFNEKVLEAKARGTKLGRKVQTGYDADSGQPVYETEELDYEVLPQIVVVVDELADLMMTAGKEVEFLIQRLAQ</sequence>
<feature type="domain" description="FtsK" evidence="5">
    <location>
        <begin position="1"/>
        <end position="142"/>
    </location>
</feature>
<evidence type="ECO:0000256" key="1">
    <source>
        <dbReference type="ARBA" id="ARBA00004141"/>
    </source>
</evidence>
<feature type="non-terminal residue" evidence="6">
    <location>
        <position position="1"/>
    </location>
</feature>
<accession>A0A4Q2FD87</accession>
<gene>
    <name evidence="6" type="ORF">DF216_10550</name>
</gene>
<protein>
    <submittedName>
        <fullName evidence="6">Cell division protein FtsK</fullName>
    </submittedName>
</protein>
<evidence type="ECO:0000313" key="6">
    <source>
        <dbReference type="EMBL" id="RXX18525.1"/>
    </source>
</evidence>
<comment type="subcellular location">
    <subcellularLocation>
        <location evidence="1">Membrane</location>
        <topology evidence="1">Multi-pass membrane protein</topology>
    </subcellularLocation>
</comment>
<keyword evidence="2" id="KW-0547">Nucleotide-binding</keyword>
<comment type="caution">
    <text evidence="6">The sequence shown here is derived from an EMBL/GenBank/DDBJ whole genome shotgun (WGS) entry which is preliminary data.</text>
</comment>
<dbReference type="Proteomes" id="UP000289485">
    <property type="component" value="Unassembled WGS sequence"/>
</dbReference>
<dbReference type="GO" id="GO:0007059">
    <property type="term" value="P:chromosome segregation"/>
    <property type="evidence" value="ECO:0007669"/>
    <property type="project" value="UniProtKB-KW"/>
</dbReference>
<keyword evidence="6" id="KW-0131">Cell cycle</keyword>
<dbReference type="GO" id="GO:0005524">
    <property type="term" value="F:ATP binding"/>
    <property type="evidence" value="ECO:0007669"/>
    <property type="project" value="UniProtKB-KW"/>
</dbReference>
<reference evidence="6 7" key="1">
    <citation type="submission" date="2018-05" db="EMBL/GenBank/DDBJ databases">
        <title>Streptococcus from otitis media.</title>
        <authorList>
            <person name="Wayes A.M."/>
            <person name="Jakubovics N.S."/>
        </authorList>
    </citation>
    <scope>NUCLEOTIDE SEQUENCE [LARGE SCALE GENOMIC DNA]</scope>
    <source>
        <strain evidence="6 7">NU43</strain>
    </source>
</reference>
<dbReference type="SUPFAM" id="SSF52540">
    <property type="entry name" value="P-loop containing nucleoside triphosphate hydrolases"/>
    <property type="match status" value="1"/>
</dbReference>
<dbReference type="GO" id="GO:0016020">
    <property type="term" value="C:membrane"/>
    <property type="evidence" value="ECO:0007669"/>
    <property type="project" value="UniProtKB-SubCell"/>
</dbReference>
<dbReference type="PANTHER" id="PTHR22683">
    <property type="entry name" value="SPORULATION PROTEIN RELATED"/>
    <property type="match status" value="1"/>
</dbReference>
<evidence type="ECO:0000256" key="2">
    <source>
        <dbReference type="ARBA" id="ARBA00022741"/>
    </source>
</evidence>
<evidence type="ECO:0000313" key="7">
    <source>
        <dbReference type="Proteomes" id="UP000289485"/>
    </source>
</evidence>
<proteinExistence type="predicted"/>
<dbReference type="PANTHER" id="PTHR22683:SF41">
    <property type="entry name" value="DNA TRANSLOCASE FTSK"/>
    <property type="match status" value="1"/>
</dbReference>
<dbReference type="InterPro" id="IPR002543">
    <property type="entry name" value="FtsK_dom"/>
</dbReference>
<dbReference type="Gene3D" id="3.40.50.300">
    <property type="entry name" value="P-loop containing nucleotide triphosphate hydrolases"/>
    <property type="match status" value="1"/>
</dbReference>
<dbReference type="GO" id="GO:0003677">
    <property type="term" value="F:DNA binding"/>
    <property type="evidence" value="ECO:0007669"/>
    <property type="project" value="InterPro"/>
</dbReference>
<keyword evidence="6" id="KW-0132">Cell division</keyword>
<evidence type="ECO:0000256" key="4">
    <source>
        <dbReference type="ARBA" id="ARBA00022840"/>
    </source>
</evidence>
<feature type="non-terminal residue" evidence="6">
    <location>
        <position position="142"/>
    </location>
</feature>
<evidence type="ECO:0000256" key="3">
    <source>
        <dbReference type="ARBA" id="ARBA00022829"/>
    </source>
</evidence>
<keyword evidence="4" id="KW-0067">ATP-binding</keyword>